<gene>
    <name evidence="1" type="ORF">SAMN05444003_0835</name>
</gene>
<dbReference type="SUPFAM" id="SSF52540">
    <property type="entry name" value="P-loop containing nucleoside triphosphate hydrolases"/>
    <property type="match status" value="1"/>
</dbReference>
<evidence type="ECO:0000313" key="1">
    <source>
        <dbReference type="EMBL" id="SHG76771.1"/>
    </source>
</evidence>
<keyword evidence="2" id="KW-1185">Reference proteome</keyword>
<organism evidence="1 2">
    <name type="scientific">Cognatiyoonia sediminum</name>
    <dbReference type="NCBI Taxonomy" id="1508389"/>
    <lineage>
        <taxon>Bacteria</taxon>
        <taxon>Pseudomonadati</taxon>
        <taxon>Pseudomonadota</taxon>
        <taxon>Alphaproteobacteria</taxon>
        <taxon>Rhodobacterales</taxon>
        <taxon>Paracoccaceae</taxon>
        <taxon>Cognatiyoonia</taxon>
    </lineage>
</organism>
<dbReference type="STRING" id="1508389.SAMN05444003_0835"/>
<evidence type="ECO:0000313" key="2">
    <source>
        <dbReference type="Proteomes" id="UP000184074"/>
    </source>
</evidence>
<dbReference type="EMBL" id="FQXB01000001">
    <property type="protein sequence ID" value="SHG76771.1"/>
    <property type="molecule type" value="Genomic_DNA"/>
</dbReference>
<dbReference type="OrthoDB" id="7687351at2"/>
<dbReference type="RefSeq" id="WP_072899529.1">
    <property type="nucleotide sequence ID" value="NZ_FQXB01000001.1"/>
</dbReference>
<evidence type="ECO:0008006" key="3">
    <source>
        <dbReference type="Google" id="ProtNLM"/>
    </source>
</evidence>
<proteinExistence type="predicted"/>
<protein>
    <recommendedName>
        <fullName evidence="3">Sulfotransferase family protein</fullName>
    </recommendedName>
</protein>
<dbReference type="AlphaFoldDB" id="A0A1M5MHT5"/>
<sequence length="199" mass="23290">MLVFFEKKLVIFATTKTGSTALHGALSPRASMTFRNPPAVKHASVQKYERILKPTFEELGAPQDMETFALIRHPVEWLSSWFRYRCRDQLIGKPNSTRDVTFNEFVVEYMKDLPRSFADIGSQSKFLTGLDDELGIDHLYQYEAEKRYLQFLRDRLDVPIDTKRRNVSPDFEVTIDPGIRRDLEALHRVEFDLWHIAQH</sequence>
<dbReference type="Gene3D" id="3.40.50.300">
    <property type="entry name" value="P-loop containing nucleotide triphosphate hydrolases"/>
    <property type="match status" value="1"/>
</dbReference>
<reference evidence="1 2" key="1">
    <citation type="submission" date="2016-11" db="EMBL/GenBank/DDBJ databases">
        <authorList>
            <person name="Jaros S."/>
            <person name="Januszkiewicz K."/>
            <person name="Wedrychowicz H."/>
        </authorList>
    </citation>
    <scope>NUCLEOTIDE SEQUENCE [LARGE SCALE GENOMIC DNA]</scope>
    <source>
        <strain evidence="1 2">DSM 28715</strain>
    </source>
</reference>
<name>A0A1M5MHT5_9RHOB</name>
<dbReference type="Proteomes" id="UP000184074">
    <property type="component" value="Unassembled WGS sequence"/>
</dbReference>
<accession>A0A1M5MHT5</accession>
<dbReference type="InterPro" id="IPR027417">
    <property type="entry name" value="P-loop_NTPase"/>
</dbReference>